<dbReference type="SFLD" id="SFLDS00057">
    <property type="entry name" value="Glutaminase/Asparaginase"/>
    <property type="match status" value="1"/>
</dbReference>
<dbReference type="InterPro" id="IPR036152">
    <property type="entry name" value="Asp/glu_Ase-like_sf"/>
</dbReference>
<dbReference type="AlphaFoldDB" id="A0A562WPT1"/>
<evidence type="ECO:0000256" key="3">
    <source>
        <dbReference type="PIRSR" id="PIRSR001220-1"/>
    </source>
</evidence>
<dbReference type="Gene3D" id="3.40.50.40">
    <property type="match status" value="1"/>
</dbReference>
<dbReference type="InterPro" id="IPR027474">
    <property type="entry name" value="L-asparaginase_N"/>
</dbReference>
<keyword evidence="8" id="KW-1185">Reference proteome</keyword>
<dbReference type="EMBL" id="VLLP01000001">
    <property type="protein sequence ID" value="TWJ32225.1"/>
    <property type="molecule type" value="Genomic_DNA"/>
</dbReference>
<dbReference type="InterPro" id="IPR027473">
    <property type="entry name" value="L-asparaginase_C"/>
</dbReference>
<dbReference type="RefSeq" id="WP_280526192.1">
    <property type="nucleotide sequence ID" value="NZ_AP023438.1"/>
</dbReference>
<dbReference type="PANTHER" id="PTHR11707">
    <property type="entry name" value="L-ASPARAGINASE"/>
    <property type="match status" value="1"/>
</dbReference>
<dbReference type="CDD" id="cd08964">
    <property type="entry name" value="L-asparaginase_II"/>
    <property type="match status" value="1"/>
</dbReference>
<feature type="compositionally biased region" description="Low complexity" evidence="4">
    <location>
        <begin position="334"/>
        <end position="351"/>
    </location>
</feature>
<dbReference type="PROSITE" id="PS51732">
    <property type="entry name" value="ASN_GLN_ASE_3"/>
    <property type="match status" value="1"/>
</dbReference>
<dbReference type="GO" id="GO:0006528">
    <property type="term" value="P:asparagine metabolic process"/>
    <property type="evidence" value="ECO:0007669"/>
    <property type="project" value="InterPro"/>
</dbReference>
<name>A0A562WPT1_9ACTN</name>
<proteinExistence type="inferred from homology"/>
<dbReference type="SUPFAM" id="SSF53774">
    <property type="entry name" value="Glutaminase/Asparaginase"/>
    <property type="match status" value="1"/>
</dbReference>
<dbReference type="Gene3D" id="3.40.50.1170">
    <property type="entry name" value="L-asparaginase, N-terminal domain"/>
    <property type="match status" value="1"/>
</dbReference>
<dbReference type="GO" id="GO:0004067">
    <property type="term" value="F:asparaginase activity"/>
    <property type="evidence" value="ECO:0007669"/>
    <property type="project" value="UniProtKB-UniRule"/>
</dbReference>
<organism evidence="7 8">
    <name type="scientific">Micromonospora sagamiensis</name>
    <dbReference type="NCBI Taxonomy" id="47875"/>
    <lineage>
        <taxon>Bacteria</taxon>
        <taxon>Bacillati</taxon>
        <taxon>Actinomycetota</taxon>
        <taxon>Actinomycetes</taxon>
        <taxon>Micromonosporales</taxon>
        <taxon>Micromonosporaceae</taxon>
        <taxon>Micromonospora</taxon>
    </lineage>
</organism>
<comment type="similarity">
    <text evidence="1">Belongs to the asparaginase 1 family.</text>
</comment>
<dbReference type="SMART" id="SM00870">
    <property type="entry name" value="Asparaginase"/>
    <property type="match status" value="1"/>
</dbReference>
<evidence type="ECO:0000259" key="6">
    <source>
        <dbReference type="Pfam" id="PF17763"/>
    </source>
</evidence>
<accession>A0A562WPT1</accession>
<dbReference type="FunFam" id="3.40.50.1170:FF:000001">
    <property type="entry name" value="L-asparaginase 2"/>
    <property type="match status" value="1"/>
</dbReference>
<dbReference type="Pfam" id="PF00710">
    <property type="entry name" value="Asparaginase"/>
    <property type="match status" value="1"/>
</dbReference>
<reference evidence="7 8" key="1">
    <citation type="submission" date="2019-07" db="EMBL/GenBank/DDBJ databases">
        <title>R&amp;d 2014.</title>
        <authorList>
            <person name="Klenk H.-P."/>
        </authorList>
    </citation>
    <scope>NUCLEOTIDE SEQUENCE [LARGE SCALE GENOMIC DNA]</scope>
    <source>
        <strain evidence="7 8">DSM 43912</strain>
    </source>
</reference>
<evidence type="ECO:0000313" key="7">
    <source>
        <dbReference type="EMBL" id="TWJ32225.1"/>
    </source>
</evidence>
<dbReference type="PIRSF" id="PIRSF500176">
    <property type="entry name" value="L_ASNase"/>
    <property type="match status" value="1"/>
</dbReference>
<dbReference type="InterPro" id="IPR006034">
    <property type="entry name" value="Asparaginase/glutaminase-like"/>
</dbReference>
<protein>
    <submittedName>
        <fullName evidence="7">L-asparaginase</fullName>
    </submittedName>
</protein>
<evidence type="ECO:0000259" key="5">
    <source>
        <dbReference type="Pfam" id="PF00710"/>
    </source>
</evidence>
<gene>
    <name evidence="7" type="ORF">JD81_05800</name>
</gene>
<feature type="domain" description="Asparaginase/glutaminase C-terminal" evidence="6">
    <location>
        <begin position="219"/>
        <end position="330"/>
    </location>
</feature>
<dbReference type="Pfam" id="PF17763">
    <property type="entry name" value="Asparaginase_C"/>
    <property type="match status" value="1"/>
</dbReference>
<feature type="domain" description="L-asparaginase N-terminal" evidence="5">
    <location>
        <begin position="11"/>
        <end position="197"/>
    </location>
</feature>
<feature type="active site" description="O-isoaspartyl threonine intermediate" evidence="3">
    <location>
        <position position="20"/>
    </location>
</feature>
<sequence length="363" mass="37261">MSSTSTTSAPRVVVFGLGGTIAMSSTDGGAVTPALSAQQLVDAVPGLAATGIEIEVTDFRRRPGASLTFADLTELATAATQVLADGAAGVVVTQGTDTIEETAYLLDLLHHRPEPIVVTGAMRNPTLAGADGPANILAAIRTAAAPAARGQGCLVVLADEIHAARWVTKTHSTSGATFRSLDTGPLGYVLEGTARMLTRLPHRLTIPVPSSAEQAKTTVGLYTVTLDDDLALLDAIGARVDGLVIAGFGVGHVPEPLADTLTTLAGRIPVVLASRTPAGPTLTRTYGFPGSEQDLISRGLIPAGWLHPHKARILLRTLLAAEAKPQDIAAAVTTAGGTTEPAAWPWPTPTTSNDQSETSTTDA</sequence>
<dbReference type="PIRSF" id="PIRSF001220">
    <property type="entry name" value="L-ASNase_gatD"/>
    <property type="match status" value="1"/>
</dbReference>
<evidence type="ECO:0000256" key="1">
    <source>
        <dbReference type="ARBA" id="ARBA00010518"/>
    </source>
</evidence>
<keyword evidence="2" id="KW-0378">Hydrolase</keyword>
<evidence type="ECO:0000313" key="8">
    <source>
        <dbReference type="Proteomes" id="UP000319728"/>
    </source>
</evidence>
<comment type="caution">
    <text evidence="7">The sequence shown here is derived from an EMBL/GenBank/DDBJ whole genome shotgun (WGS) entry which is preliminary data.</text>
</comment>
<dbReference type="Proteomes" id="UP000319728">
    <property type="component" value="Unassembled WGS sequence"/>
</dbReference>
<evidence type="ECO:0000256" key="4">
    <source>
        <dbReference type="SAM" id="MobiDB-lite"/>
    </source>
</evidence>
<dbReference type="InterPro" id="IPR037152">
    <property type="entry name" value="L-asparaginase_N_sf"/>
</dbReference>
<feature type="compositionally biased region" description="Polar residues" evidence="4">
    <location>
        <begin position="352"/>
        <end position="363"/>
    </location>
</feature>
<feature type="region of interest" description="Disordered" evidence="4">
    <location>
        <begin position="334"/>
        <end position="363"/>
    </location>
</feature>
<evidence type="ECO:0000256" key="2">
    <source>
        <dbReference type="ARBA" id="ARBA00022801"/>
    </source>
</evidence>
<dbReference type="PRINTS" id="PR00139">
    <property type="entry name" value="ASNGLNASE"/>
</dbReference>
<dbReference type="PANTHER" id="PTHR11707:SF28">
    <property type="entry name" value="60 KDA LYSOPHOSPHOLIPASE"/>
    <property type="match status" value="1"/>
</dbReference>
<dbReference type="InterPro" id="IPR040919">
    <property type="entry name" value="Asparaginase_C"/>
</dbReference>
<dbReference type="InterPro" id="IPR004550">
    <property type="entry name" value="AsnASE_II"/>
</dbReference>